<evidence type="ECO:0000313" key="18">
    <source>
        <dbReference type="Proteomes" id="UP000178851"/>
    </source>
</evidence>
<evidence type="ECO:0000256" key="10">
    <source>
        <dbReference type="ARBA" id="ARBA00032047"/>
    </source>
</evidence>
<accession>A0A1F7YIB0</accession>
<evidence type="ECO:0000256" key="3">
    <source>
        <dbReference type="ARBA" id="ARBA00011969"/>
    </source>
</evidence>
<evidence type="ECO:0000259" key="15">
    <source>
        <dbReference type="Pfam" id="PF00534"/>
    </source>
</evidence>
<keyword evidence="7" id="KW-0256">Endoplasmic reticulum</keyword>
<keyword evidence="6" id="KW-0812">Transmembrane</keyword>
<protein>
    <recommendedName>
        <fullName evidence="10">GDP-Man:Man(1)GlcNAc(2)-PP-Dol alpha-1,3-mannosyltransferase</fullName>
        <ecNumber evidence="4">2.4.1.132</ecNumber>
        <ecNumber evidence="3">2.4.1.257</ecNumber>
    </recommendedName>
    <alternativeName>
        <fullName evidence="12">GDP-Man:Man(1)GlcNAc(2)-PP-dolichol mannosyltransferase</fullName>
    </alternativeName>
    <alternativeName>
        <fullName evidence="11">GDP-Man:Man(2)GlcNAc(2)-PP-Dol alpha-1,6-mannosyltransferase</fullName>
    </alternativeName>
</protein>
<dbReference type="PANTHER" id="PTHR45918">
    <property type="entry name" value="ALPHA-1,3/1,6-MANNOSYLTRANSFERASE ALG2"/>
    <property type="match status" value="1"/>
</dbReference>
<evidence type="ECO:0000256" key="4">
    <source>
        <dbReference type="ARBA" id="ARBA00012649"/>
    </source>
</evidence>
<evidence type="ECO:0000256" key="11">
    <source>
        <dbReference type="ARBA" id="ARBA00032333"/>
    </source>
</evidence>
<keyword evidence="9" id="KW-0472">Membrane</keyword>
<evidence type="ECO:0000256" key="1">
    <source>
        <dbReference type="ARBA" id="ARBA00004586"/>
    </source>
</evidence>
<evidence type="ECO:0000256" key="14">
    <source>
        <dbReference type="ARBA" id="ARBA00045104"/>
    </source>
</evidence>
<dbReference type="EC" id="2.4.1.132" evidence="4"/>
<proteinExistence type="predicted"/>
<evidence type="ECO:0000256" key="8">
    <source>
        <dbReference type="ARBA" id="ARBA00022989"/>
    </source>
</evidence>
<evidence type="ECO:0000256" key="12">
    <source>
        <dbReference type="ARBA" id="ARBA00032874"/>
    </source>
</evidence>
<dbReference type="Pfam" id="PF13439">
    <property type="entry name" value="Glyco_transf_4"/>
    <property type="match status" value="1"/>
</dbReference>
<evidence type="ECO:0000256" key="13">
    <source>
        <dbReference type="ARBA" id="ARBA00045103"/>
    </source>
</evidence>
<sequence length="375" mass="42501">MNRLKVAIIHDYLKEFGGAEKVVEALLELWPDASVFTTVFLPKYSGPHRSVVEKWDVKTTILQYLPFKAKLLSPFRLIAPWIFKSIDLSNYDLVIVSAAGTYTSPNFVKVGNKTLHICYCHTPPRYLYGYPVANAWNEVPWRKILKFFGQVPMHFLRMLDYQSAQLPDYFVANSKEVAARIQKFYRRDSTVIYPPVDIPKPKIVDKKGNYYLTGGRLSRHKRQDLAIRACTSLNLPLKVFGGTFASYGIKELKKYAGPNVEFLGEIADEKKWELMVGAKAFIFPSEQEDFGILPVEAMAIGTPVIALKQGGVLETVIDGKTGIFFNEPTVESLVEAIKQFSGLTVKQSDCINQAKKFSKEIFKKKMIEFVSEVKS</sequence>
<feature type="domain" description="Glycosyltransferase subfamily 4-like N-terminal" evidence="16">
    <location>
        <begin position="16"/>
        <end position="198"/>
    </location>
</feature>
<evidence type="ECO:0000256" key="9">
    <source>
        <dbReference type="ARBA" id="ARBA00023136"/>
    </source>
</evidence>
<evidence type="ECO:0000256" key="7">
    <source>
        <dbReference type="ARBA" id="ARBA00022824"/>
    </source>
</evidence>
<dbReference type="PANTHER" id="PTHR45918:SF1">
    <property type="entry name" value="ALPHA-1,3_1,6-MANNOSYLTRANSFERASE ALG2"/>
    <property type="match status" value="1"/>
</dbReference>
<reference evidence="17 18" key="1">
    <citation type="journal article" date="2016" name="Nat. Commun.">
        <title>Thousands of microbial genomes shed light on interconnected biogeochemical processes in an aquifer system.</title>
        <authorList>
            <person name="Anantharaman K."/>
            <person name="Brown C.T."/>
            <person name="Hug L.A."/>
            <person name="Sharon I."/>
            <person name="Castelle C.J."/>
            <person name="Probst A.J."/>
            <person name="Thomas B.C."/>
            <person name="Singh A."/>
            <person name="Wilkins M.J."/>
            <person name="Karaoz U."/>
            <person name="Brodie E.L."/>
            <person name="Williams K.H."/>
            <person name="Hubbard S.S."/>
            <person name="Banfield J.F."/>
        </authorList>
    </citation>
    <scope>NUCLEOTIDE SEQUENCE [LARGE SCALE GENOMIC DNA]</scope>
</reference>
<dbReference type="EC" id="2.4.1.257" evidence="3"/>
<evidence type="ECO:0000256" key="6">
    <source>
        <dbReference type="ARBA" id="ARBA00022692"/>
    </source>
</evidence>
<dbReference type="EMBL" id="MGGI01000008">
    <property type="protein sequence ID" value="OGM27067.1"/>
    <property type="molecule type" value="Genomic_DNA"/>
</dbReference>
<comment type="catalytic activity">
    <reaction evidence="14">
        <text>an alpha-D-Man-(1-&gt;3)-beta-D-Man-(1-&gt;4)-beta-D-GlcNAc-(1-&gt;4)-alpha-D-GlcNAc-diphospho-di-trans,poly-cis-dolichol + GDP-alpha-D-mannose = an alpha-D-Man-(1-&gt;3)-[alpha-D-Man-(1-&gt;6)]-beta-D-Man-(1-&gt;4)-beta-D-GlcNAc-(1-&gt;4)-alpha-D-GlcNAc-diphospho-di-trans,poly-cis-dolichol + GDP + H(+)</text>
        <dbReference type="Rhea" id="RHEA:29519"/>
        <dbReference type="Rhea" id="RHEA-COMP:19513"/>
        <dbReference type="Rhea" id="RHEA-COMP:19515"/>
        <dbReference type="ChEBI" id="CHEBI:15378"/>
        <dbReference type="ChEBI" id="CHEBI:57527"/>
        <dbReference type="ChEBI" id="CHEBI:58189"/>
        <dbReference type="ChEBI" id="CHEBI:132510"/>
        <dbReference type="ChEBI" id="CHEBI:132511"/>
        <dbReference type="EC" id="2.4.1.257"/>
    </reaction>
    <physiologicalReaction direction="left-to-right" evidence="14">
        <dbReference type="Rhea" id="RHEA:29520"/>
    </physiologicalReaction>
</comment>
<dbReference type="GO" id="GO:0004378">
    <property type="term" value="F:GDP-Man:Man(1)GlcNAc(2)-PP-Dol alpha-1,3-mannosyltransferase activity"/>
    <property type="evidence" value="ECO:0007669"/>
    <property type="project" value="UniProtKB-EC"/>
</dbReference>
<evidence type="ECO:0000313" key="17">
    <source>
        <dbReference type="EMBL" id="OGM27067.1"/>
    </source>
</evidence>
<gene>
    <name evidence="17" type="ORF">A2627_01910</name>
</gene>
<feature type="domain" description="Glycosyl transferase family 1" evidence="15">
    <location>
        <begin position="202"/>
        <end position="356"/>
    </location>
</feature>
<dbReference type="SUPFAM" id="SSF53756">
    <property type="entry name" value="UDP-Glycosyltransferase/glycogen phosphorylase"/>
    <property type="match status" value="1"/>
</dbReference>
<keyword evidence="8" id="KW-1133">Transmembrane helix</keyword>
<evidence type="ECO:0000259" key="16">
    <source>
        <dbReference type="Pfam" id="PF13439"/>
    </source>
</evidence>
<dbReference type="Pfam" id="PF00534">
    <property type="entry name" value="Glycos_transf_1"/>
    <property type="match status" value="1"/>
</dbReference>
<dbReference type="GO" id="GO:0102704">
    <property type="term" value="F:GDP-Man:Man(2)GlcNAc(2)-PP-Dol alpha-1,6-mannosyltransferase activity"/>
    <property type="evidence" value="ECO:0007669"/>
    <property type="project" value="UniProtKB-EC"/>
</dbReference>
<dbReference type="InterPro" id="IPR027054">
    <property type="entry name" value="ALG2"/>
</dbReference>
<comment type="subcellular location">
    <subcellularLocation>
        <location evidence="1">Endoplasmic reticulum membrane</location>
    </subcellularLocation>
</comment>
<name>A0A1F7YIB0_9BACT</name>
<organism evidence="17 18">
    <name type="scientific">Candidatus Woesebacteria bacterium RIFCSPHIGHO2_01_FULL_39_28</name>
    <dbReference type="NCBI Taxonomy" id="1802496"/>
    <lineage>
        <taxon>Bacteria</taxon>
        <taxon>Candidatus Woeseibacteriota</taxon>
    </lineage>
</organism>
<keyword evidence="5" id="KW-0808">Transferase</keyword>
<evidence type="ECO:0000256" key="5">
    <source>
        <dbReference type="ARBA" id="ARBA00022679"/>
    </source>
</evidence>
<dbReference type="InterPro" id="IPR001296">
    <property type="entry name" value="Glyco_trans_1"/>
</dbReference>
<comment type="caution">
    <text evidence="17">The sequence shown here is derived from an EMBL/GenBank/DDBJ whole genome shotgun (WGS) entry which is preliminary data.</text>
</comment>
<evidence type="ECO:0000256" key="2">
    <source>
        <dbReference type="ARBA" id="ARBA00004922"/>
    </source>
</evidence>
<dbReference type="AlphaFoldDB" id="A0A1F7YIB0"/>
<comment type="pathway">
    <text evidence="2">Protein modification; protein glycosylation.</text>
</comment>
<comment type="catalytic activity">
    <reaction evidence="13">
        <text>a beta-D-Man-(1-&gt;4)-beta-D-GlcNAc-(1-&gt;4)-alpha-D-GlcNAc-diphospho-di-trans,poly-cis-dolichol + GDP-alpha-D-mannose = an alpha-D-Man-(1-&gt;3)-beta-D-Man-(1-&gt;4)-beta-D-GlcNAc-(1-&gt;4)-alpha-D-GlcNAc-diphospho-di-trans,poly-cis-dolichol + GDP + H(+)</text>
        <dbReference type="Rhea" id="RHEA:29515"/>
        <dbReference type="Rhea" id="RHEA-COMP:19511"/>
        <dbReference type="Rhea" id="RHEA-COMP:19513"/>
        <dbReference type="ChEBI" id="CHEBI:15378"/>
        <dbReference type="ChEBI" id="CHEBI:57527"/>
        <dbReference type="ChEBI" id="CHEBI:58189"/>
        <dbReference type="ChEBI" id="CHEBI:58472"/>
        <dbReference type="ChEBI" id="CHEBI:132510"/>
        <dbReference type="EC" id="2.4.1.132"/>
    </reaction>
    <physiologicalReaction direction="left-to-right" evidence="13">
        <dbReference type="Rhea" id="RHEA:29516"/>
    </physiologicalReaction>
</comment>
<dbReference type="InterPro" id="IPR028098">
    <property type="entry name" value="Glyco_trans_4-like_N"/>
</dbReference>
<dbReference type="Gene3D" id="3.40.50.2000">
    <property type="entry name" value="Glycogen Phosphorylase B"/>
    <property type="match status" value="2"/>
</dbReference>
<dbReference type="Proteomes" id="UP000178851">
    <property type="component" value="Unassembled WGS sequence"/>
</dbReference>